<dbReference type="Proteomes" id="UP000437131">
    <property type="component" value="Unassembled WGS sequence"/>
</dbReference>
<feature type="compositionally biased region" description="Basic and acidic residues" evidence="2">
    <location>
        <begin position="21"/>
        <end position="39"/>
    </location>
</feature>
<organism evidence="3 4">
    <name type="scientific">Cyanobacterium aponinum 0216</name>
    <dbReference type="NCBI Taxonomy" id="2676140"/>
    <lineage>
        <taxon>Bacteria</taxon>
        <taxon>Bacillati</taxon>
        <taxon>Cyanobacteriota</taxon>
        <taxon>Cyanophyceae</taxon>
        <taxon>Oscillatoriophycideae</taxon>
        <taxon>Chroococcales</taxon>
        <taxon>Geminocystaceae</taxon>
        <taxon>Cyanobacterium</taxon>
    </lineage>
</organism>
<sequence length="425" mass="48044">MSGSPKYSRAELDIQRQQQLEAERKRKAEEEKRKRDAEIARQREIRLNNLRNQLNSQVGATALDITNQRDSLYSQDRQQLEDRVAKLQQKTQKATNETQLQAITPEIEEIKADIYLAVSRKRRDDAEKQRREEIEKLQFEFTELKAQLQQIDDAIRTKFDFNGTANVESKLTGLQQALNGGNPEVVKPLLQDCQGLCDRHLKRVLEAQNQWKKAKNEAIQAEGELQALISGLKADPVVFSWCPHLIAEVEQLQTQIQGAIASEDFQQPLQILAQAQTQSENIIKTSSEAQLKAEQRDYIADSIAQSLEEMGFNLVYRQAEHPDHPASAIILGAATNSGKGISVSVPVEGEIYYDIDGYTKTSTTNVNGEVTASCDEAEGAISELHELLQAEFGINMSELWWEGKDPDRIIRKADELPKSDQYRSI</sequence>
<reference evidence="3 4" key="1">
    <citation type="submission" date="2019-11" db="EMBL/GenBank/DDBJ databases">
        <title>Isolation of a new High Light Tolerant Cyanobacteria.</title>
        <authorList>
            <person name="Dobson Z."/>
            <person name="Vaughn N."/>
            <person name="Vaughn M."/>
            <person name="Fromme P."/>
            <person name="Mazor Y."/>
        </authorList>
    </citation>
    <scope>NUCLEOTIDE SEQUENCE [LARGE SCALE GENOMIC DNA]</scope>
    <source>
        <strain evidence="3 4">0216</strain>
    </source>
</reference>
<comment type="caution">
    <text evidence="3">The sequence shown here is derived from an EMBL/GenBank/DDBJ whole genome shotgun (WGS) entry which is preliminary data.</text>
</comment>
<evidence type="ECO:0000256" key="1">
    <source>
        <dbReference type="SAM" id="Coils"/>
    </source>
</evidence>
<feature type="region of interest" description="Disordered" evidence="2">
    <location>
        <begin position="1"/>
        <end position="39"/>
    </location>
</feature>
<gene>
    <name evidence="3" type="ORF">GGC33_15530</name>
</gene>
<evidence type="ECO:0000313" key="3">
    <source>
        <dbReference type="EMBL" id="MTF40329.1"/>
    </source>
</evidence>
<name>A0A844GZW4_9CHRO</name>
<proteinExistence type="predicted"/>
<accession>A0A844GZW4</accession>
<evidence type="ECO:0000313" key="4">
    <source>
        <dbReference type="Proteomes" id="UP000437131"/>
    </source>
</evidence>
<keyword evidence="1" id="KW-0175">Coiled coil</keyword>
<feature type="coiled-coil region" evidence="1">
    <location>
        <begin position="70"/>
        <end position="154"/>
    </location>
</feature>
<protein>
    <submittedName>
        <fullName evidence="3">Uncharacterized protein</fullName>
    </submittedName>
</protein>
<dbReference type="AlphaFoldDB" id="A0A844GZW4"/>
<evidence type="ECO:0000256" key="2">
    <source>
        <dbReference type="SAM" id="MobiDB-lite"/>
    </source>
</evidence>
<dbReference type="EMBL" id="WMIA01000025">
    <property type="protein sequence ID" value="MTF40329.1"/>
    <property type="molecule type" value="Genomic_DNA"/>
</dbReference>
<dbReference type="RefSeq" id="WP_155084536.1">
    <property type="nucleotide sequence ID" value="NZ_WMIA01000025.1"/>
</dbReference>